<keyword evidence="1" id="KW-0472">Membrane</keyword>
<accession>A0AA39INB1</accession>
<organism evidence="2 3">
    <name type="scientific">Steinernema hermaphroditum</name>
    <dbReference type="NCBI Taxonomy" id="289476"/>
    <lineage>
        <taxon>Eukaryota</taxon>
        <taxon>Metazoa</taxon>
        <taxon>Ecdysozoa</taxon>
        <taxon>Nematoda</taxon>
        <taxon>Chromadorea</taxon>
        <taxon>Rhabditida</taxon>
        <taxon>Tylenchina</taxon>
        <taxon>Panagrolaimomorpha</taxon>
        <taxon>Strongyloidoidea</taxon>
        <taxon>Steinernematidae</taxon>
        <taxon>Steinernema</taxon>
    </lineage>
</organism>
<sequence>MGRNCYVHYKNVYINSCVKYTFLIRTTGAIVIVLAVEIAFQCGINLADVLGPYGALAGSAAVFMCTLIDFAVLWESKASVVSVKSLPNK</sequence>
<feature type="transmembrane region" description="Helical" evidence="1">
    <location>
        <begin position="20"/>
        <end position="40"/>
    </location>
</feature>
<dbReference type="Proteomes" id="UP001175271">
    <property type="component" value="Unassembled WGS sequence"/>
</dbReference>
<feature type="transmembrane region" description="Helical" evidence="1">
    <location>
        <begin position="52"/>
        <end position="74"/>
    </location>
</feature>
<dbReference type="AlphaFoldDB" id="A0AA39INB1"/>
<dbReference type="EMBL" id="JAUCMV010000001">
    <property type="protein sequence ID" value="KAK0427478.1"/>
    <property type="molecule type" value="Genomic_DNA"/>
</dbReference>
<protein>
    <submittedName>
        <fullName evidence="2">Uncharacterized protein</fullName>
    </submittedName>
</protein>
<comment type="caution">
    <text evidence="2">The sequence shown here is derived from an EMBL/GenBank/DDBJ whole genome shotgun (WGS) entry which is preliminary data.</text>
</comment>
<evidence type="ECO:0000313" key="3">
    <source>
        <dbReference type="Proteomes" id="UP001175271"/>
    </source>
</evidence>
<gene>
    <name evidence="2" type="ORF">QR680_010250</name>
</gene>
<evidence type="ECO:0000256" key="1">
    <source>
        <dbReference type="SAM" id="Phobius"/>
    </source>
</evidence>
<proteinExistence type="predicted"/>
<reference evidence="2" key="1">
    <citation type="submission" date="2023-06" db="EMBL/GenBank/DDBJ databases">
        <title>Genomic analysis of the entomopathogenic nematode Steinernema hermaphroditum.</title>
        <authorList>
            <person name="Schwarz E.M."/>
            <person name="Heppert J.K."/>
            <person name="Baniya A."/>
            <person name="Schwartz H.T."/>
            <person name="Tan C.-H."/>
            <person name="Antoshechkin I."/>
            <person name="Sternberg P.W."/>
            <person name="Goodrich-Blair H."/>
            <person name="Dillman A.R."/>
        </authorList>
    </citation>
    <scope>NUCLEOTIDE SEQUENCE</scope>
    <source>
        <strain evidence="2">PS9179</strain>
        <tissue evidence="2">Whole animal</tissue>
    </source>
</reference>
<keyword evidence="1" id="KW-0812">Transmembrane</keyword>
<evidence type="ECO:0000313" key="2">
    <source>
        <dbReference type="EMBL" id="KAK0427478.1"/>
    </source>
</evidence>
<keyword evidence="3" id="KW-1185">Reference proteome</keyword>
<name>A0AA39INB1_9BILA</name>
<keyword evidence="1" id="KW-1133">Transmembrane helix</keyword>